<dbReference type="OrthoDB" id="3005703at2759"/>
<dbReference type="AlphaFoldDB" id="A0A4S8KWS7"/>
<accession>A0A4S8KWS7</accession>
<evidence type="ECO:0008006" key="3">
    <source>
        <dbReference type="Google" id="ProtNLM"/>
    </source>
</evidence>
<dbReference type="EMBL" id="ML179904">
    <property type="protein sequence ID" value="THU80444.1"/>
    <property type="molecule type" value="Genomic_DNA"/>
</dbReference>
<organism evidence="1 2">
    <name type="scientific">Dendrothele bispora (strain CBS 962.96)</name>
    <dbReference type="NCBI Taxonomy" id="1314807"/>
    <lineage>
        <taxon>Eukaryota</taxon>
        <taxon>Fungi</taxon>
        <taxon>Dikarya</taxon>
        <taxon>Basidiomycota</taxon>
        <taxon>Agaricomycotina</taxon>
        <taxon>Agaricomycetes</taxon>
        <taxon>Agaricomycetidae</taxon>
        <taxon>Agaricales</taxon>
        <taxon>Agaricales incertae sedis</taxon>
        <taxon>Dendrothele</taxon>
    </lineage>
</organism>
<protein>
    <recommendedName>
        <fullName evidence="3">XPG-I domain-containing protein</fullName>
    </recommendedName>
</protein>
<sequence length="69" mass="7446">FWTKCAAGACRQGTFTALSWDHFEAHGKPFVIGVDASAWFYRIQNALSASGSHSQLGSNPELAAVFSKL</sequence>
<keyword evidence="2" id="KW-1185">Reference proteome</keyword>
<evidence type="ECO:0000313" key="1">
    <source>
        <dbReference type="EMBL" id="THU80444.1"/>
    </source>
</evidence>
<name>A0A4S8KWS7_DENBC</name>
<evidence type="ECO:0000313" key="2">
    <source>
        <dbReference type="Proteomes" id="UP000297245"/>
    </source>
</evidence>
<feature type="non-terminal residue" evidence="1">
    <location>
        <position position="1"/>
    </location>
</feature>
<dbReference type="Proteomes" id="UP000297245">
    <property type="component" value="Unassembled WGS sequence"/>
</dbReference>
<proteinExistence type="predicted"/>
<reference evidence="1 2" key="1">
    <citation type="journal article" date="2019" name="Nat. Ecol. Evol.">
        <title>Megaphylogeny resolves global patterns of mushroom evolution.</title>
        <authorList>
            <person name="Varga T."/>
            <person name="Krizsan K."/>
            <person name="Foldi C."/>
            <person name="Dima B."/>
            <person name="Sanchez-Garcia M."/>
            <person name="Sanchez-Ramirez S."/>
            <person name="Szollosi G.J."/>
            <person name="Szarkandi J.G."/>
            <person name="Papp V."/>
            <person name="Albert L."/>
            <person name="Andreopoulos W."/>
            <person name="Angelini C."/>
            <person name="Antonin V."/>
            <person name="Barry K.W."/>
            <person name="Bougher N.L."/>
            <person name="Buchanan P."/>
            <person name="Buyck B."/>
            <person name="Bense V."/>
            <person name="Catcheside P."/>
            <person name="Chovatia M."/>
            <person name="Cooper J."/>
            <person name="Damon W."/>
            <person name="Desjardin D."/>
            <person name="Finy P."/>
            <person name="Geml J."/>
            <person name="Haridas S."/>
            <person name="Hughes K."/>
            <person name="Justo A."/>
            <person name="Karasinski D."/>
            <person name="Kautmanova I."/>
            <person name="Kiss B."/>
            <person name="Kocsube S."/>
            <person name="Kotiranta H."/>
            <person name="LaButti K.M."/>
            <person name="Lechner B.E."/>
            <person name="Liimatainen K."/>
            <person name="Lipzen A."/>
            <person name="Lukacs Z."/>
            <person name="Mihaltcheva S."/>
            <person name="Morgado L.N."/>
            <person name="Niskanen T."/>
            <person name="Noordeloos M.E."/>
            <person name="Ohm R.A."/>
            <person name="Ortiz-Santana B."/>
            <person name="Ovrebo C."/>
            <person name="Racz N."/>
            <person name="Riley R."/>
            <person name="Savchenko A."/>
            <person name="Shiryaev A."/>
            <person name="Soop K."/>
            <person name="Spirin V."/>
            <person name="Szebenyi C."/>
            <person name="Tomsovsky M."/>
            <person name="Tulloss R.E."/>
            <person name="Uehling J."/>
            <person name="Grigoriev I.V."/>
            <person name="Vagvolgyi C."/>
            <person name="Papp T."/>
            <person name="Martin F.M."/>
            <person name="Miettinen O."/>
            <person name="Hibbett D.S."/>
            <person name="Nagy L.G."/>
        </authorList>
    </citation>
    <scope>NUCLEOTIDE SEQUENCE [LARGE SCALE GENOMIC DNA]</scope>
    <source>
        <strain evidence="1 2">CBS 962.96</strain>
    </source>
</reference>
<gene>
    <name evidence="1" type="ORF">K435DRAFT_736252</name>
</gene>